<dbReference type="InterPro" id="IPR020864">
    <property type="entry name" value="MACPF"/>
</dbReference>
<gene>
    <name evidence="2" type="ORF">UFOPK3037_01730</name>
</gene>
<evidence type="ECO:0000259" key="1">
    <source>
        <dbReference type="PROSITE" id="PS51412"/>
    </source>
</evidence>
<name>A0A6J6Z7S3_9ZZZZ</name>
<dbReference type="AlphaFoldDB" id="A0A6J6Z7S3"/>
<dbReference type="PROSITE" id="PS51412">
    <property type="entry name" value="MACPF_2"/>
    <property type="match status" value="1"/>
</dbReference>
<dbReference type="Pfam" id="PF01823">
    <property type="entry name" value="MACPF"/>
    <property type="match status" value="1"/>
</dbReference>
<dbReference type="EMBL" id="CAFAAO010000044">
    <property type="protein sequence ID" value="CAB4816785.1"/>
    <property type="molecule type" value="Genomic_DNA"/>
</dbReference>
<evidence type="ECO:0000313" key="2">
    <source>
        <dbReference type="EMBL" id="CAB4816785.1"/>
    </source>
</evidence>
<feature type="domain" description="MACPF" evidence="1">
    <location>
        <begin position="1"/>
        <end position="231"/>
    </location>
</feature>
<sequence>MATVLDITSITNEVWLQKDSNCWAVGSLDSSSNGFLGTFLSLPVNFSDLQPKATGRDSFWIAYTRLLKNFGSHIATHGYIGSRFQQWESTASQTGITIQQLQAKACADAEGPLGTGWSVNSCQGFDTATKNQATTLNATSTKVIQGGTDITRQALLMNASAETLNAFIGASTLGAGFVDFEYTPIWTILQEIYSVPCSQQGTGSVACDNFQRAIMLQAAYEGYLTHSCDLNTDSRGAVIQAMTVGAPDQFGIRYFSCTQAKTGCRAKSDCQLDGFGLDCQCEGPGCVDAATIPLTNKTRNFIRSQAQGWSNAGVNRSCDLYLFHGCECNIGWEDQNRERPIYKQGVNDNSSISNIAQLLGTTVAKLSPKINEDSLPTASVHESTVLDSSYTINVRIQQILPKLNNDKKAKVGSVRDPSLSYSVKSTPAGIDCPGVCSFEFLTGTQVILTAYNNVEKHFERWGGDCAQDTRGTLHSCTKKSNILTINNVNENRYIESYFKGPW</sequence>
<proteinExistence type="predicted"/>
<accession>A0A6J6Z7S3</accession>
<reference evidence="2" key="1">
    <citation type="submission" date="2020-05" db="EMBL/GenBank/DDBJ databases">
        <authorList>
            <person name="Chiriac C."/>
            <person name="Salcher M."/>
            <person name="Ghai R."/>
            <person name="Kavagutti S V."/>
        </authorList>
    </citation>
    <scope>NUCLEOTIDE SEQUENCE</scope>
</reference>
<protein>
    <submittedName>
        <fullName evidence="2">Unannotated protein</fullName>
    </submittedName>
</protein>
<organism evidence="2">
    <name type="scientific">freshwater metagenome</name>
    <dbReference type="NCBI Taxonomy" id="449393"/>
    <lineage>
        <taxon>unclassified sequences</taxon>
        <taxon>metagenomes</taxon>
        <taxon>ecological metagenomes</taxon>
    </lineage>
</organism>